<accession>A0A0X8VBW4</accession>
<dbReference type="EC" id="3.5.1.9" evidence="1"/>
<dbReference type="RefSeq" id="WP_066047779.1">
    <property type="nucleotide sequence ID" value="NZ_CP014223.1"/>
</dbReference>
<dbReference type="InterPro" id="IPR007325">
    <property type="entry name" value="KFase/CYL"/>
</dbReference>
<evidence type="ECO:0000313" key="2">
    <source>
        <dbReference type="EMBL" id="SHE46783.1"/>
    </source>
</evidence>
<dbReference type="EMBL" id="FQUA01000002">
    <property type="protein sequence ID" value="SHE46783.1"/>
    <property type="molecule type" value="Genomic_DNA"/>
</dbReference>
<dbReference type="PANTHER" id="PTHR31118">
    <property type="entry name" value="CYCLASE-LIKE PROTEIN 2"/>
    <property type="match status" value="1"/>
</dbReference>
<dbReference type="GO" id="GO:0004061">
    <property type="term" value="F:arylformamidase activity"/>
    <property type="evidence" value="ECO:0007669"/>
    <property type="project" value="UniProtKB-EC"/>
</dbReference>
<reference evidence="1 3" key="1">
    <citation type="journal article" date="2016" name="Genome Announc.">
        <title>Complete Genome Sequence of the Amino Acid-Fermenting Clostridium propionicum X2 (DSM 1682).</title>
        <authorList>
            <person name="Poehlein A."/>
            <person name="Schlien K."/>
            <person name="Chowdhury N.P."/>
            <person name="Gottschalk G."/>
            <person name="Buckel W."/>
            <person name="Daniel R."/>
        </authorList>
    </citation>
    <scope>NUCLEOTIDE SEQUENCE [LARGE SCALE GENOMIC DNA]</scope>
    <source>
        <strain evidence="1 3">X2</strain>
    </source>
</reference>
<evidence type="ECO:0000313" key="1">
    <source>
        <dbReference type="EMBL" id="AMJ40244.1"/>
    </source>
</evidence>
<dbReference type="PANTHER" id="PTHR31118:SF12">
    <property type="entry name" value="CYCLASE-LIKE PROTEIN 2"/>
    <property type="match status" value="1"/>
</dbReference>
<evidence type="ECO:0000313" key="3">
    <source>
        <dbReference type="Proteomes" id="UP000068026"/>
    </source>
</evidence>
<keyword evidence="3" id="KW-1185">Reference proteome</keyword>
<evidence type="ECO:0000313" key="4">
    <source>
        <dbReference type="Proteomes" id="UP000184204"/>
    </source>
</evidence>
<dbReference type="KEGG" id="cpro:CPRO_06420"/>
<dbReference type="Proteomes" id="UP000184204">
    <property type="component" value="Unassembled WGS sequence"/>
</dbReference>
<organism evidence="2 4">
    <name type="scientific">Anaerotignum propionicum DSM 1682</name>
    <dbReference type="NCBI Taxonomy" id="991789"/>
    <lineage>
        <taxon>Bacteria</taxon>
        <taxon>Bacillati</taxon>
        <taxon>Bacillota</taxon>
        <taxon>Clostridia</taxon>
        <taxon>Lachnospirales</taxon>
        <taxon>Anaerotignaceae</taxon>
        <taxon>Anaerotignum</taxon>
    </lineage>
</organism>
<reference evidence="2" key="4">
    <citation type="submission" date="2016-11" db="EMBL/GenBank/DDBJ databases">
        <authorList>
            <person name="Varghese N."/>
            <person name="Submissions S."/>
        </authorList>
    </citation>
    <scope>NUCLEOTIDE SEQUENCE</scope>
    <source>
        <strain evidence="2">DSM 1682</strain>
    </source>
</reference>
<dbReference type="Proteomes" id="UP000068026">
    <property type="component" value="Chromosome"/>
</dbReference>
<dbReference type="Pfam" id="PF04199">
    <property type="entry name" value="Cyclase"/>
    <property type="match status" value="1"/>
</dbReference>
<dbReference type="AlphaFoldDB" id="A0A0X8VBW4"/>
<dbReference type="EMBL" id="CP014223">
    <property type="protein sequence ID" value="AMJ40244.1"/>
    <property type="molecule type" value="Genomic_DNA"/>
</dbReference>
<name>A0A0X8VBW4_ANAPI</name>
<proteinExistence type="predicted"/>
<gene>
    <name evidence="1" type="primary">kynB_1</name>
    <name evidence="1" type="ORF">CPRO_06420</name>
    <name evidence="2" type="ORF">SAMN02745151_00836</name>
</gene>
<dbReference type="Gene3D" id="3.50.30.50">
    <property type="entry name" value="Putative cyclase"/>
    <property type="match status" value="1"/>
</dbReference>
<dbReference type="SUPFAM" id="SSF102198">
    <property type="entry name" value="Putative cyclase"/>
    <property type="match status" value="1"/>
</dbReference>
<keyword evidence="1" id="KW-0378">Hydrolase</keyword>
<dbReference type="InterPro" id="IPR037175">
    <property type="entry name" value="KFase_sf"/>
</dbReference>
<protein>
    <submittedName>
        <fullName evidence="2">Kynurenine formamidase</fullName>
        <ecNumber evidence="1">3.5.1.9</ecNumber>
    </submittedName>
</protein>
<reference evidence="4" key="3">
    <citation type="submission" date="2016-11" db="EMBL/GenBank/DDBJ databases">
        <authorList>
            <person name="Jaros S."/>
            <person name="Januszkiewicz K."/>
            <person name="Wedrychowicz H."/>
        </authorList>
    </citation>
    <scope>NUCLEOTIDE SEQUENCE [LARGE SCALE GENOMIC DNA]</scope>
    <source>
        <strain evidence="4">DSM 1682</strain>
    </source>
</reference>
<reference evidence="3" key="2">
    <citation type="submission" date="2016-01" db="EMBL/GenBank/DDBJ databases">
        <authorList>
            <person name="Poehlein A."/>
            <person name="Schlien K."/>
            <person name="Gottschalk G."/>
            <person name="Buckel W."/>
            <person name="Daniel R."/>
        </authorList>
    </citation>
    <scope>NUCLEOTIDE SEQUENCE [LARGE SCALE GENOMIC DNA]</scope>
    <source>
        <strain evidence="3">X2</strain>
    </source>
</reference>
<sequence>MKIIDLTHTISNTIPVYPGTEGPNLSISNTYEEDGFKETLLKMFSHTGTHMDAPHHIFPKGISLDKKDASGFVGKACVIDATDVPEGGMIDISYIERNKERVERAEFILFRTGWEKYWGQDAYFGEYPVISKEVARYLVEHNKKGIGLDNIGLDPISDTALTLHHIILEKETMVIIENLCNLDLIGEEDFLLAALPLKFENSDGAPIRAVAIL</sequence>
<dbReference type="OrthoDB" id="9796085at2"/>
<dbReference type="GO" id="GO:0019441">
    <property type="term" value="P:L-tryptophan catabolic process to kynurenine"/>
    <property type="evidence" value="ECO:0007669"/>
    <property type="project" value="InterPro"/>
</dbReference>